<keyword evidence="2" id="KW-1003">Cell membrane</keyword>
<comment type="subcellular location">
    <subcellularLocation>
        <location evidence="1">Cell membrane</location>
        <topology evidence="1">Multi-pass membrane protein</topology>
    </subcellularLocation>
</comment>
<protein>
    <recommendedName>
        <fullName evidence="10">UDP-N-acetylglucosamine-1-phosphate transferase</fullName>
    </recommendedName>
</protein>
<evidence type="ECO:0000256" key="3">
    <source>
        <dbReference type="ARBA" id="ARBA00022679"/>
    </source>
</evidence>
<keyword evidence="4 8" id="KW-0812">Transmembrane</keyword>
<feature type="transmembrane region" description="Helical" evidence="8">
    <location>
        <begin position="7"/>
        <end position="29"/>
    </location>
</feature>
<comment type="cofactor">
    <cofactor evidence="7">
        <name>Mg(2+)</name>
        <dbReference type="ChEBI" id="CHEBI:18420"/>
    </cofactor>
</comment>
<keyword evidence="6 8" id="KW-0472">Membrane</keyword>
<evidence type="ECO:0000256" key="5">
    <source>
        <dbReference type="ARBA" id="ARBA00022989"/>
    </source>
</evidence>
<feature type="transmembrane region" description="Helical" evidence="8">
    <location>
        <begin position="79"/>
        <end position="96"/>
    </location>
</feature>
<organism evidence="9">
    <name type="scientific">Desulfofervidus auxilii</name>
    <dbReference type="NCBI Taxonomy" id="1621989"/>
    <lineage>
        <taxon>Bacteria</taxon>
        <taxon>Pseudomonadati</taxon>
        <taxon>Thermodesulfobacteriota</taxon>
        <taxon>Candidatus Desulfofervidia</taxon>
        <taxon>Candidatus Desulfofervidales</taxon>
        <taxon>Candidatus Desulfofervidaceae</taxon>
        <taxon>Candidatus Desulfofervidus</taxon>
    </lineage>
</organism>
<dbReference type="GO" id="GO:0046872">
    <property type="term" value="F:metal ion binding"/>
    <property type="evidence" value="ECO:0007669"/>
    <property type="project" value="UniProtKB-KW"/>
</dbReference>
<dbReference type="GO" id="GO:0071555">
    <property type="term" value="P:cell wall organization"/>
    <property type="evidence" value="ECO:0007669"/>
    <property type="project" value="TreeGrafter"/>
</dbReference>
<dbReference type="PANTHER" id="PTHR22926:SF3">
    <property type="entry name" value="UNDECAPRENYL-PHOSPHATE ALPHA-N-ACETYLGLUCOSAMINYL 1-PHOSPHATE TRANSFERASE"/>
    <property type="match status" value="1"/>
</dbReference>
<feature type="transmembrane region" description="Helical" evidence="8">
    <location>
        <begin position="138"/>
        <end position="158"/>
    </location>
</feature>
<evidence type="ECO:0000256" key="8">
    <source>
        <dbReference type="SAM" id="Phobius"/>
    </source>
</evidence>
<dbReference type="EMBL" id="DRBS01000079">
    <property type="protein sequence ID" value="HDD43643.1"/>
    <property type="molecule type" value="Genomic_DNA"/>
</dbReference>
<evidence type="ECO:0000256" key="1">
    <source>
        <dbReference type="ARBA" id="ARBA00004651"/>
    </source>
</evidence>
<comment type="caution">
    <text evidence="9">The sequence shown here is derived from an EMBL/GenBank/DDBJ whole genome shotgun (WGS) entry which is preliminary data.</text>
</comment>
<evidence type="ECO:0000256" key="7">
    <source>
        <dbReference type="PIRSR" id="PIRSR600715-1"/>
    </source>
</evidence>
<keyword evidence="7" id="KW-0479">Metal-binding</keyword>
<feature type="transmembrane region" description="Helical" evidence="8">
    <location>
        <begin position="108"/>
        <end position="126"/>
    </location>
</feature>
<feature type="transmembrane region" description="Helical" evidence="8">
    <location>
        <begin position="311"/>
        <end position="332"/>
    </location>
</feature>
<evidence type="ECO:0000256" key="2">
    <source>
        <dbReference type="ARBA" id="ARBA00022475"/>
    </source>
</evidence>
<keyword evidence="7" id="KW-0460">Magnesium</keyword>
<dbReference type="InterPro" id="IPR000715">
    <property type="entry name" value="Glycosyl_transferase_4"/>
</dbReference>
<keyword evidence="5 8" id="KW-1133">Transmembrane helix</keyword>
<dbReference type="PANTHER" id="PTHR22926">
    <property type="entry name" value="PHOSPHO-N-ACETYLMURAMOYL-PENTAPEPTIDE-TRANSFERASE"/>
    <property type="match status" value="1"/>
</dbReference>
<dbReference type="AlphaFoldDB" id="A0A7C0U1V5"/>
<gene>
    <name evidence="9" type="ORF">ENG63_02105</name>
</gene>
<evidence type="ECO:0000256" key="6">
    <source>
        <dbReference type="ARBA" id="ARBA00023136"/>
    </source>
</evidence>
<proteinExistence type="predicted"/>
<reference evidence="9" key="1">
    <citation type="journal article" date="2020" name="mSystems">
        <title>Genome- and Community-Level Interaction Insights into Carbon Utilization and Element Cycling Functions of Hydrothermarchaeota in Hydrothermal Sediment.</title>
        <authorList>
            <person name="Zhou Z."/>
            <person name="Liu Y."/>
            <person name="Xu W."/>
            <person name="Pan J."/>
            <person name="Luo Z.H."/>
            <person name="Li M."/>
        </authorList>
    </citation>
    <scope>NUCLEOTIDE SEQUENCE [LARGE SCALE GENOMIC DNA]</scope>
    <source>
        <strain evidence="9">HyVt-233</strain>
    </source>
</reference>
<feature type="binding site" evidence="7">
    <location>
        <position position="158"/>
    </location>
    <ligand>
        <name>Mg(2+)</name>
        <dbReference type="ChEBI" id="CHEBI:18420"/>
    </ligand>
</feature>
<keyword evidence="3" id="KW-0808">Transferase</keyword>
<dbReference type="GO" id="GO:0005886">
    <property type="term" value="C:plasma membrane"/>
    <property type="evidence" value="ECO:0007669"/>
    <property type="project" value="UniProtKB-SubCell"/>
</dbReference>
<feature type="transmembrane region" description="Helical" evidence="8">
    <location>
        <begin position="214"/>
        <end position="233"/>
    </location>
</feature>
<feature type="binding site" evidence="7">
    <location>
        <position position="218"/>
    </location>
    <ligand>
        <name>Mg(2+)</name>
        <dbReference type="ChEBI" id="CHEBI:18420"/>
    </ligand>
</feature>
<dbReference type="GO" id="GO:0044038">
    <property type="term" value="P:cell wall macromolecule biosynthetic process"/>
    <property type="evidence" value="ECO:0007669"/>
    <property type="project" value="TreeGrafter"/>
</dbReference>
<accession>A0A7C0U1V5</accession>
<feature type="transmembrane region" description="Helical" evidence="8">
    <location>
        <begin position="239"/>
        <end position="263"/>
    </location>
</feature>
<feature type="transmembrane region" description="Helical" evidence="8">
    <location>
        <begin position="178"/>
        <end position="207"/>
    </location>
</feature>
<evidence type="ECO:0000256" key="4">
    <source>
        <dbReference type="ARBA" id="ARBA00022692"/>
    </source>
</evidence>
<evidence type="ECO:0000313" key="9">
    <source>
        <dbReference type="EMBL" id="HDD43643.1"/>
    </source>
</evidence>
<dbReference type="Proteomes" id="UP000886289">
    <property type="component" value="Unassembled WGS sequence"/>
</dbReference>
<feature type="transmembrane region" description="Helical" evidence="8">
    <location>
        <begin position="53"/>
        <end position="72"/>
    </location>
</feature>
<dbReference type="Pfam" id="PF00953">
    <property type="entry name" value="Glycos_transf_4"/>
    <property type="match status" value="1"/>
</dbReference>
<sequence length="334" mass="35632">MISITDLIFAATGFTISFIITFILVPFLIRKFKEKGIVGVDVHKPEKPEIPEMGGLSILISIIVSTVFLIIVCNNLTKFFTTFLMVVVVVGIIGAIDDIKPLNPKLKPTLTALASLPIIIFGTYVPRPVFPIIGKTRLTIVYPLLIIAGLAVSTNAVNMLDVFNGSMAGTCSILLLTLLISSIILGSSIGILLSAITLGSLVAFFYYNKYPAKIFSGDVGSLTVGAAIATIAVMGRLEIVTIVAMMPHIMNGFHSLASIGGLLERRQIKARPTKVLADGRLAASKDPKAPITLARLILAGGPLYENEVVKVFILLSIYSGVLAILTALLIAWGL</sequence>
<name>A0A7C0U1V5_DESA2</name>
<dbReference type="GO" id="GO:0016780">
    <property type="term" value="F:phosphotransferase activity, for other substituted phosphate groups"/>
    <property type="evidence" value="ECO:0007669"/>
    <property type="project" value="InterPro"/>
</dbReference>
<evidence type="ECO:0008006" key="10">
    <source>
        <dbReference type="Google" id="ProtNLM"/>
    </source>
</evidence>